<name>A0ABP8YYV5_9ACTN</name>
<proteinExistence type="predicted"/>
<dbReference type="PROSITE" id="PS50850">
    <property type="entry name" value="MFS"/>
    <property type="match status" value="1"/>
</dbReference>
<evidence type="ECO:0000313" key="8">
    <source>
        <dbReference type="Proteomes" id="UP001499882"/>
    </source>
</evidence>
<dbReference type="Proteomes" id="UP001499882">
    <property type="component" value="Unassembled WGS sequence"/>
</dbReference>
<comment type="subcellular location">
    <subcellularLocation>
        <location evidence="1">Cell membrane</location>
        <topology evidence="1">Multi-pass membrane protein</topology>
    </subcellularLocation>
</comment>
<dbReference type="Pfam" id="PF07690">
    <property type="entry name" value="MFS_1"/>
    <property type="match status" value="1"/>
</dbReference>
<evidence type="ECO:0000313" key="7">
    <source>
        <dbReference type="EMBL" id="GAA4742480.1"/>
    </source>
</evidence>
<gene>
    <name evidence="7" type="ORF">GCM10023350_29040</name>
</gene>
<comment type="caution">
    <text evidence="7">The sequence shown here is derived from an EMBL/GenBank/DDBJ whole genome shotgun (WGS) entry which is preliminary data.</text>
</comment>
<sequence length="120" mass="12969">MLALAWSVYFAFALTVASLAPIVGTVRTDLALSYAQVGVVLGAWQLTYLVAALPVGYLVDRFDVRWAIFAGTLLVPSTSRHCWAPSPSSGSVVWSCPWGCRRWSRSSSPVVPARLRPAST</sequence>
<dbReference type="RefSeq" id="WP_345527527.1">
    <property type="nucleotide sequence ID" value="NZ_BAABKN010000016.1"/>
</dbReference>
<keyword evidence="3 5" id="KW-1133">Transmembrane helix</keyword>
<evidence type="ECO:0000256" key="3">
    <source>
        <dbReference type="ARBA" id="ARBA00022989"/>
    </source>
</evidence>
<keyword evidence="2 5" id="KW-0812">Transmembrane</keyword>
<feature type="domain" description="Major facilitator superfamily (MFS) profile" evidence="6">
    <location>
        <begin position="1"/>
        <end position="120"/>
    </location>
</feature>
<accession>A0ABP8YYV5</accession>
<evidence type="ECO:0000256" key="1">
    <source>
        <dbReference type="ARBA" id="ARBA00004651"/>
    </source>
</evidence>
<keyword evidence="4 5" id="KW-0472">Membrane</keyword>
<keyword evidence="8" id="KW-1185">Reference proteome</keyword>
<reference evidence="8" key="1">
    <citation type="journal article" date="2019" name="Int. J. Syst. Evol. Microbiol.">
        <title>The Global Catalogue of Microorganisms (GCM) 10K type strain sequencing project: providing services to taxonomists for standard genome sequencing and annotation.</title>
        <authorList>
            <consortium name="The Broad Institute Genomics Platform"/>
            <consortium name="The Broad Institute Genome Sequencing Center for Infectious Disease"/>
            <person name="Wu L."/>
            <person name="Ma J."/>
        </authorList>
    </citation>
    <scope>NUCLEOTIDE SEQUENCE [LARGE SCALE GENOMIC DNA]</scope>
    <source>
        <strain evidence="8">JCM 18532</strain>
    </source>
</reference>
<dbReference type="InterPro" id="IPR020846">
    <property type="entry name" value="MFS_dom"/>
</dbReference>
<evidence type="ECO:0000256" key="2">
    <source>
        <dbReference type="ARBA" id="ARBA00022692"/>
    </source>
</evidence>
<protein>
    <recommendedName>
        <fullName evidence="6">Major facilitator superfamily (MFS) profile domain-containing protein</fullName>
    </recommendedName>
</protein>
<evidence type="ECO:0000256" key="4">
    <source>
        <dbReference type="ARBA" id="ARBA00023136"/>
    </source>
</evidence>
<dbReference type="EMBL" id="BAABKN010000016">
    <property type="protein sequence ID" value="GAA4742480.1"/>
    <property type="molecule type" value="Genomic_DNA"/>
</dbReference>
<dbReference type="InterPro" id="IPR011701">
    <property type="entry name" value="MFS"/>
</dbReference>
<dbReference type="Gene3D" id="1.20.1250.20">
    <property type="entry name" value="MFS general substrate transporter like domains"/>
    <property type="match status" value="1"/>
</dbReference>
<evidence type="ECO:0000259" key="6">
    <source>
        <dbReference type="PROSITE" id="PS50850"/>
    </source>
</evidence>
<feature type="transmembrane region" description="Helical" evidence="5">
    <location>
        <begin position="35"/>
        <end position="59"/>
    </location>
</feature>
<dbReference type="SUPFAM" id="SSF103473">
    <property type="entry name" value="MFS general substrate transporter"/>
    <property type="match status" value="1"/>
</dbReference>
<organism evidence="7 8">
    <name type="scientific">Nocardioides endophyticus</name>
    <dbReference type="NCBI Taxonomy" id="1353775"/>
    <lineage>
        <taxon>Bacteria</taxon>
        <taxon>Bacillati</taxon>
        <taxon>Actinomycetota</taxon>
        <taxon>Actinomycetes</taxon>
        <taxon>Propionibacteriales</taxon>
        <taxon>Nocardioidaceae</taxon>
        <taxon>Nocardioides</taxon>
    </lineage>
</organism>
<evidence type="ECO:0000256" key="5">
    <source>
        <dbReference type="SAM" id="Phobius"/>
    </source>
</evidence>
<dbReference type="InterPro" id="IPR036259">
    <property type="entry name" value="MFS_trans_sf"/>
</dbReference>